<dbReference type="InterPro" id="IPR007927">
    <property type="entry name" value="DUF722"/>
</dbReference>
<feature type="region of interest" description="Disordered" evidence="1">
    <location>
        <begin position="36"/>
        <end position="55"/>
    </location>
</feature>
<dbReference type="RefSeq" id="WP_338346359.1">
    <property type="nucleotide sequence ID" value="NZ_CAUZLR010000009.1"/>
</dbReference>
<evidence type="ECO:0000256" key="1">
    <source>
        <dbReference type="SAM" id="MobiDB-lite"/>
    </source>
</evidence>
<proteinExistence type="predicted"/>
<gene>
    <name evidence="2" type="ORF">R54839_PPFHFPJH_01373</name>
</gene>
<evidence type="ECO:0000313" key="2">
    <source>
        <dbReference type="EMBL" id="CAK1251172.1"/>
    </source>
</evidence>
<evidence type="ECO:0000313" key="3">
    <source>
        <dbReference type="Proteomes" id="UP001314261"/>
    </source>
</evidence>
<comment type="caution">
    <text evidence="2">The sequence shown here is derived from an EMBL/GenBank/DDBJ whole genome shotgun (WGS) entry which is preliminary data.</text>
</comment>
<name>A0ABN9Z231_9LACO</name>
<accession>A0ABN9Z231</accession>
<organism evidence="2 3">
    <name type="scientific">Fructobacillus fructosus</name>
    <dbReference type="NCBI Taxonomy" id="1631"/>
    <lineage>
        <taxon>Bacteria</taxon>
        <taxon>Bacillati</taxon>
        <taxon>Bacillota</taxon>
        <taxon>Bacilli</taxon>
        <taxon>Lactobacillales</taxon>
        <taxon>Lactobacillaceae</taxon>
        <taxon>Fructobacillus</taxon>
    </lineage>
</organism>
<keyword evidence="3" id="KW-1185">Reference proteome</keyword>
<protein>
    <submittedName>
        <fullName evidence="2">Uncharacterized protein</fullName>
    </submittedName>
</protein>
<reference evidence="2 3" key="1">
    <citation type="submission" date="2023-10" db="EMBL/GenBank/DDBJ databases">
        <authorList>
            <person name="Botero Cardona J."/>
        </authorList>
    </citation>
    <scope>NUCLEOTIDE SEQUENCE [LARGE SCALE GENOMIC DNA]</scope>
    <source>
        <strain evidence="2 3">R-54839</strain>
    </source>
</reference>
<sequence length="149" mass="17988">MADAVDRLFSEFFTGLTERQLTYLKWEIRQRVGSSDENIGGSRGSRRNGQRDLVEGNLIREESNPMIQRLEREQRSMADFCMVLDESSLLLLHYRYDNRNRYPWYEVANKMCKSERQCRRQLHNIKQTFKDSVWYSQELITKYTYKRNV</sequence>
<dbReference type="EMBL" id="CAUZLR010000009">
    <property type="protein sequence ID" value="CAK1251172.1"/>
    <property type="molecule type" value="Genomic_DNA"/>
</dbReference>
<dbReference type="Proteomes" id="UP001314261">
    <property type="component" value="Unassembled WGS sequence"/>
</dbReference>
<dbReference type="Pfam" id="PF05263">
    <property type="entry name" value="DUF722"/>
    <property type="match status" value="1"/>
</dbReference>